<dbReference type="EMBL" id="JAHDVG010000470">
    <property type="protein sequence ID" value="KAH1180318.1"/>
    <property type="molecule type" value="Genomic_DNA"/>
</dbReference>
<reference evidence="1" key="1">
    <citation type="submission" date="2021-09" db="EMBL/GenBank/DDBJ databases">
        <title>The genome of Mauremys mutica provides insights into the evolution of semi-aquatic lifestyle.</title>
        <authorList>
            <person name="Gong S."/>
            <person name="Gao Y."/>
        </authorList>
    </citation>
    <scope>NUCLEOTIDE SEQUENCE</scope>
    <source>
        <strain evidence="1">MM-2020</strain>
        <tissue evidence="1">Muscle</tissue>
    </source>
</reference>
<sequence>MFMAGLPVSSASGRAWRGGKRLKPGLNFIRKVQVLIKGHVKRWFSQTQPTNCIESCKKKKAPHAVSWGLALLKKQNGNPITYNLAQNFLPRLGCSEGSSLSAAQPRP</sequence>
<organism evidence="1 2">
    <name type="scientific">Mauremys mutica</name>
    <name type="common">yellowpond turtle</name>
    <dbReference type="NCBI Taxonomy" id="74926"/>
    <lineage>
        <taxon>Eukaryota</taxon>
        <taxon>Metazoa</taxon>
        <taxon>Chordata</taxon>
        <taxon>Craniata</taxon>
        <taxon>Vertebrata</taxon>
        <taxon>Euteleostomi</taxon>
        <taxon>Archelosauria</taxon>
        <taxon>Testudinata</taxon>
        <taxon>Testudines</taxon>
        <taxon>Cryptodira</taxon>
        <taxon>Durocryptodira</taxon>
        <taxon>Testudinoidea</taxon>
        <taxon>Geoemydidae</taxon>
        <taxon>Geoemydinae</taxon>
        <taxon>Mauremys</taxon>
    </lineage>
</organism>
<name>A0A9D3XI53_9SAUR</name>
<accession>A0A9D3XI53</accession>
<keyword evidence="2" id="KW-1185">Reference proteome</keyword>
<proteinExistence type="predicted"/>
<dbReference type="Proteomes" id="UP000827986">
    <property type="component" value="Unassembled WGS sequence"/>
</dbReference>
<comment type="caution">
    <text evidence="1">The sequence shown here is derived from an EMBL/GenBank/DDBJ whole genome shotgun (WGS) entry which is preliminary data.</text>
</comment>
<gene>
    <name evidence="1" type="ORF">KIL84_009154</name>
</gene>
<evidence type="ECO:0000313" key="1">
    <source>
        <dbReference type="EMBL" id="KAH1180318.1"/>
    </source>
</evidence>
<evidence type="ECO:0000313" key="2">
    <source>
        <dbReference type="Proteomes" id="UP000827986"/>
    </source>
</evidence>
<dbReference type="AlphaFoldDB" id="A0A9D3XI53"/>
<protein>
    <submittedName>
        <fullName evidence="1">Uncharacterized protein</fullName>
    </submittedName>
</protein>